<organism evidence="1 2">
    <name type="scientific">Blumeria graminis f. sp. triticale</name>
    <dbReference type="NCBI Taxonomy" id="1689686"/>
    <lineage>
        <taxon>Eukaryota</taxon>
        <taxon>Fungi</taxon>
        <taxon>Dikarya</taxon>
        <taxon>Ascomycota</taxon>
        <taxon>Pezizomycotina</taxon>
        <taxon>Leotiomycetes</taxon>
        <taxon>Erysiphales</taxon>
        <taxon>Erysiphaceae</taxon>
        <taxon>Blumeria</taxon>
    </lineage>
</organism>
<dbReference type="AlphaFoldDB" id="A0A9W4DDL4"/>
<comment type="caution">
    <text evidence="1">The sequence shown here is derived from an EMBL/GenBank/DDBJ whole genome shotgun (WGS) entry which is preliminary data.</text>
</comment>
<name>A0A9W4DDL4_BLUGR</name>
<dbReference type="Proteomes" id="UP000683417">
    <property type="component" value="Unassembled WGS sequence"/>
</dbReference>
<protein>
    <submittedName>
        <fullName evidence="1">BgTH12-06807</fullName>
    </submittedName>
</protein>
<sequence length="403" mass="46007">MVQSCSGRLDRRDSKVCSTREMKGLSPLHLILTILLVNTISANVVESDFICEQFIIPKDRINTAIDHACWALSTSSSKTKYPAEFDPSATFSIHDAILFSWPVTIDGDYYFKGHAGKFRLLLDSSCKFFGMIAINENKPDVRCYQPVKAVRLYDLSLGSGPRSPTVIRGFRCQNEIFDSSYVDHNFKENLKLYNVWKYRKSNVHLNSNIAVNKLYQTTVYLLPSEIANTPNHNIENIRNPYFSVINPQFEMLGMVFRNINGWAKCEELHEIEPLTRQSLDINKNSIGETIFPVASGYHCGSHEFSRKSINSHMQLACNMMKRKAVYRSRGLFGDENYRISIPKAGVFLALSQSIKLPEALFKIKGTGYGIPNKAFVLFDEQCHYHGTFWYQQRRAVKCTQLST</sequence>
<dbReference type="EMBL" id="CAJHIT010000010">
    <property type="protein sequence ID" value="CAD6505875.1"/>
    <property type="molecule type" value="Genomic_DNA"/>
</dbReference>
<accession>A0A9W4DDL4</accession>
<evidence type="ECO:0000313" key="1">
    <source>
        <dbReference type="EMBL" id="CAD6505875.1"/>
    </source>
</evidence>
<reference evidence="1" key="1">
    <citation type="submission" date="2020-10" db="EMBL/GenBank/DDBJ databases">
        <authorList>
            <person name="Muller C M."/>
        </authorList>
    </citation>
    <scope>NUCLEOTIDE SEQUENCE</scope>
    <source>
        <strain evidence="1">THUN-12</strain>
    </source>
</reference>
<evidence type="ECO:0000313" key="2">
    <source>
        <dbReference type="Proteomes" id="UP000683417"/>
    </source>
</evidence>
<proteinExistence type="predicted"/>
<gene>
    <name evidence="1" type="ORF">BGTH12_LOCUS7233</name>
</gene>